<comment type="function">
    <text evidence="5">GTPase that associates with the 50S ribosomal subunit and may have a role during protein synthesis or ribosome biogenesis.</text>
</comment>
<keyword evidence="6" id="KW-0175">Coiled coil</keyword>
<dbReference type="PROSITE" id="PS51705">
    <property type="entry name" value="G_HFLX"/>
    <property type="match status" value="1"/>
</dbReference>
<feature type="domain" description="Hflx-type G" evidence="7">
    <location>
        <begin position="197"/>
        <end position="359"/>
    </location>
</feature>
<dbReference type="RefSeq" id="WP_268042425.1">
    <property type="nucleotide sequence ID" value="NZ_CP104064.1"/>
</dbReference>
<name>A0ABY6YXN9_9BACL</name>
<gene>
    <name evidence="5 8" type="primary">hflX</name>
    <name evidence="8" type="ORF">NZD86_13445</name>
</gene>
<reference evidence="8" key="1">
    <citation type="submission" date="2022-08" db="EMBL/GenBank/DDBJ databases">
        <title>Alicyclobacillus dauci DSM2870, complete genome.</title>
        <authorList>
            <person name="Wang Q."/>
            <person name="Cai R."/>
            <person name="Wang Z."/>
        </authorList>
    </citation>
    <scope>NUCLEOTIDE SEQUENCE</scope>
    <source>
        <strain evidence="8">DSM 28700</strain>
    </source>
</reference>
<dbReference type="InterPro" id="IPR042108">
    <property type="entry name" value="GTPase_HflX_N_sf"/>
</dbReference>
<dbReference type="InterPro" id="IPR016496">
    <property type="entry name" value="GTPase_HflX"/>
</dbReference>
<proteinExistence type="inferred from homology"/>
<dbReference type="InterPro" id="IPR006073">
    <property type="entry name" value="GTP-bd"/>
</dbReference>
<comment type="similarity">
    <text evidence="5">Belongs to the TRAFAC class OBG-HflX-like GTPase superfamily. HflX GTPase family.</text>
</comment>
<dbReference type="SUPFAM" id="SSF52540">
    <property type="entry name" value="P-loop containing nucleoside triphosphate hydrolases"/>
    <property type="match status" value="1"/>
</dbReference>
<comment type="subcellular location">
    <subcellularLocation>
        <location evidence="5">Cytoplasm</location>
    </subcellularLocation>
    <text evidence="5">May associate with membranes.</text>
</comment>
<evidence type="ECO:0000256" key="3">
    <source>
        <dbReference type="ARBA" id="ARBA00022842"/>
    </source>
</evidence>
<dbReference type="Gene3D" id="3.40.50.11060">
    <property type="entry name" value="GTPase HflX, N-terminal domain"/>
    <property type="match status" value="1"/>
</dbReference>
<organism evidence="8 9">
    <name type="scientific">Alicyclobacillus dauci</name>
    <dbReference type="NCBI Taxonomy" id="1475485"/>
    <lineage>
        <taxon>Bacteria</taxon>
        <taxon>Bacillati</taxon>
        <taxon>Bacillota</taxon>
        <taxon>Bacilli</taxon>
        <taxon>Bacillales</taxon>
        <taxon>Alicyclobacillaceae</taxon>
        <taxon>Alicyclobacillus</taxon>
    </lineage>
</organism>
<dbReference type="CDD" id="cd01878">
    <property type="entry name" value="HflX"/>
    <property type="match status" value="1"/>
</dbReference>
<comment type="subunit">
    <text evidence="5">Monomer. Associates with the 50S ribosomal subunit.</text>
</comment>
<keyword evidence="3" id="KW-0460">Magnesium</keyword>
<dbReference type="Gene3D" id="6.10.250.2860">
    <property type="match status" value="1"/>
</dbReference>
<protein>
    <recommendedName>
        <fullName evidence="5">GTPase HflX</fullName>
    </recommendedName>
    <alternativeName>
        <fullName evidence="5">GTP-binding protein HflX</fullName>
    </alternativeName>
</protein>
<keyword evidence="2 5" id="KW-0547">Nucleotide-binding</keyword>
<dbReference type="InterPro" id="IPR027417">
    <property type="entry name" value="P-loop_NTPase"/>
</dbReference>
<keyword evidence="5" id="KW-0963">Cytoplasm</keyword>
<evidence type="ECO:0000259" key="7">
    <source>
        <dbReference type="PROSITE" id="PS51705"/>
    </source>
</evidence>
<dbReference type="Proteomes" id="UP001164803">
    <property type="component" value="Chromosome"/>
</dbReference>
<dbReference type="PANTHER" id="PTHR10229">
    <property type="entry name" value="GTP-BINDING PROTEIN HFLX"/>
    <property type="match status" value="1"/>
</dbReference>
<keyword evidence="4 5" id="KW-0342">GTP-binding</keyword>
<evidence type="ECO:0000256" key="5">
    <source>
        <dbReference type="HAMAP-Rule" id="MF_00900"/>
    </source>
</evidence>
<dbReference type="Pfam" id="PF16360">
    <property type="entry name" value="GTP-bdg_M"/>
    <property type="match status" value="1"/>
</dbReference>
<evidence type="ECO:0000256" key="6">
    <source>
        <dbReference type="SAM" id="Coils"/>
    </source>
</evidence>
<dbReference type="HAMAP" id="MF_00900">
    <property type="entry name" value="GTPase_HflX"/>
    <property type="match status" value="1"/>
</dbReference>
<dbReference type="EMBL" id="CP104064">
    <property type="protein sequence ID" value="WAH35312.1"/>
    <property type="molecule type" value="Genomic_DNA"/>
</dbReference>
<dbReference type="Pfam" id="PF13167">
    <property type="entry name" value="GTP-bdg_N"/>
    <property type="match status" value="1"/>
</dbReference>
<evidence type="ECO:0000256" key="2">
    <source>
        <dbReference type="ARBA" id="ARBA00022741"/>
    </source>
</evidence>
<dbReference type="InterPro" id="IPR032305">
    <property type="entry name" value="GTP-bd_M"/>
</dbReference>
<evidence type="ECO:0000256" key="4">
    <source>
        <dbReference type="ARBA" id="ARBA00023134"/>
    </source>
</evidence>
<feature type="coiled-coil region" evidence="6">
    <location>
        <begin position="164"/>
        <end position="191"/>
    </location>
</feature>
<sequence length="426" mass="48065">MQADENRVILAMCQVGQEADDRFAYREQELNGLCEAAGATVIAVVMQKRAQVDGRTFLGAGKIEELSNLAEVNEADLVVADRELSPAQVRNLERLLPCRVIDRTQLILDIFAKRAQTREGRVQVEMAQLNYLMPRLTGRGVELSRLGGGIGTRGPGETQLEMDRRRIRTRMSYLRRELTEIEKQRSTARKRRRRDVPVVALVGYTNAGKTTLQSKWVRDKGRETVVTGQNRLFDTLDPTARQVQTKLGNPYIVIDTVGFVEDLPHHLIEAFKATLEETRYADLIVIVVDAGHEPMSHLETTRQVLRDLNALDKPVITFFNKMDVAEGQPAPDVHALETLYGSAMGESLDALYAAVERQIMLDEVRVTLHTHPDDVIWDQLLRNGRIESADPVSPEEWLVTAVTSRRDAHIWQQQRQDGSTNDKPNS</sequence>
<dbReference type="PANTHER" id="PTHR10229:SF0">
    <property type="entry name" value="GTP-BINDING PROTEIN 6-RELATED"/>
    <property type="match status" value="1"/>
</dbReference>
<evidence type="ECO:0000313" key="8">
    <source>
        <dbReference type="EMBL" id="WAH35312.1"/>
    </source>
</evidence>
<dbReference type="NCBIfam" id="TIGR03156">
    <property type="entry name" value="GTP_HflX"/>
    <property type="match status" value="1"/>
</dbReference>
<dbReference type="InterPro" id="IPR030394">
    <property type="entry name" value="G_HFLX_dom"/>
</dbReference>
<dbReference type="Gene3D" id="3.40.50.300">
    <property type="entry name" value="P-loop containing nucleotide triphosphate hydrolases"/>
    <property type="match status" value="1"/>
</dbReference>
<dbReference type="Pfam" id="PF01926">
    <property type="entry name" value="MMR_HSR1"/>
    <property type="match status" value="1"/>
</dbReference>
<evidence type="ECO:0000313" key="9">
    <source>
        <dbReference type="Proteomes" id="UP001164803"/>
    </source>
</evidence>
<dbReference type="InterPro" id="IPR025121">
    <property type="entry name" value="GTPase_HflX_N"/>
</dbReference>
<keyword evidence="1" id="KW-0479">Metal-binding</keyword>
<evidence type="ECO:0000256" key="1">
    <source>
        <dbReference type="ARBA" id="ARBA00022723"/>
    </source>
</evidence>
<keyword evidence="9" id="KW-1185">Reference proteome</keyword>
<accession>A0ABY6YXN9</accession>
<dbReference type="PIRSF" id="PIRSF006809">
    <property type="entry name" value="GTP-binding_hflX_prd"/>
    <property type="match status" value="1"/>
</dbReference>